<protein>
    <submittedName>
        <fullName evidence="1">Uncharacterized protein</fullName>
    </submittedName>
</protein>
<name>A0A0E9TCC7_ANGAN</name>
<reference evidence="1" key="2">
    <citation type="journal article" date="2015" name="Fish Shellfish Immunol.">
        <title>Early steps in the European eel (Anguilla anguilla)-Vibrio vulnificus interaction in the gills: Role of the RtxA13 toxin.</title>
        <authorList>
            <person name="Callol A."/>
            <person name="Pajuelo D."/>
            <person name="Ebbesson L."/>
            <person name="Teles M."/>
            <person name="MacKenzie S."/>
            <person name="Amaro C."/>
        </authorList>
    </citation>
    <scope>NUCLEOTIDE SEQUENCE</scope>
</reference>
<dbReference type="EMBL" id="GBXM01034795">
    <property type="protein sequence ID" value="JAH73782.1"/>
    <property type="molecule type" value="Transcribed_RNA"/>
</dbReference>
<dbReference type="EMBL" id="GBXM01058017">
    <property type="protein sequence ID" value="JAH50560.1"/>
    <property type="molecule type" value="Transcribed_RNA"/>
</dbReference>
<proteinExistence type="predicted"/>
<sequence length="53" mass="6051">MHKPAFSTTPCSHFNNQGFEEGSFRLHVPNLFRDTEKALSEVGVEILPDRLFC</sequence>
<dbReference type="AlphaFoldDB" id="A0A0E9TCC7"/>
<accession>A0A0E9TCC7</accession>
<dbReference type="EMBL" id="GBXM01060308">
    <property type="protein sequence ID" value="JAH48269.1"/>
    <property type="molecule type" value="Transcribed_RNA"/>
</dbReference>
<organism evidence="1">
    <name type="scientific">Anguilla anguilla</name>
    <name type="common">European freshwater eel</name>
    <name type="synonym">Muraena anguilla</name>
    <dbReference type="NCBI Taxonomy" id="7936"/>
    <lineage>
        <taxon>Eukaryota</taxon>
        <taxon>Metazoa</taxon>
        <taxon>Chordata</taxon>
        <taxon>Craniata</taxon>
        <taxon>Vertebrata</taxon>
        <taxon>Euteleostomi</taxon>
        <taxon>Actinopterygii</taxon>
        <taxon>Neopterygii</taxon>
        <taxon>Teleostei</taxon>
        <taxon>Anguilliformes</taxon>
        <taxon>Anguillidae</taxon>
        <taxon>Anguilla</taxon>
    </lineage>
</organism>
<reference evidence="1" key="1">
    <citation type="submission" date="2014-11" db="EMBL/GenBank/DDBJ databases">
        <authorList>
            <person name="Amaro Gonzalez C."/>
        </authorList>
    </citation>
    <scope>NUCLEOTIDE SEQUENCE</scope>
</reference>
<evidence type="ECO:0000313" key="1">
    <source>
        <dbReference type="EMBL" id="JAH50560.1"/>
    </source>
</evidence>